<keyword evidence="3" id="KW-1185">Reference proteome</keyword>
<accession>A0A7Y8Y120</accession>
<feature type="transmembrane region" description="Helical" evidence="1">
    <location>
        <begin position="75"/>
        <end position="94"/>
    </location>
</feature>
<dbReference type="Proteomes" id="UP000535020">
    <property type="component" value="Unassembled WGS sequence"/>
</dbReference>
<keyword evidence="1" id="KW-0472">Membrane</keyword>
<protein>
    <submittedName>
        <fullName evidence="2">Uncharacterized protein</fullName>
    </submittedName>
</protein>
<name>A0A7Y8Y120_9FLAO</name>
<dbReference type="EMBL" id="JACBJI010000002">
    <property type="protein sequence ID" value="NYA70512.1"/>
    <property type="molecule type" value="Genomic_DNA"/>
</dbReference>
<evidence type="ECO:0000313" key="3">
    <source>
        <dbReference type="Proteomes" id="UP000535020"/>
    </source>
</evidence>
<keyword evidence="1" id="KW-0812">Transmembrane</keyword>
<comment type="caution">
    <text evidence="2">The sequence shown here is derived from an EMBL/GenBank/DDBJ whole genome shotgun (WGS) entry which is preliminary data.</text>
</comment>
<feature type="transmembrane region" description="Helical" evidence="1">
    <location>
        <begin position="37"/>
        <end position="63"/>
    </location>
</feature>
<reference evidence="2 3" key="1">
    <citation type="submission" date="2020-07" db="EMBL/GenBank/DDBJ databases">
        <authorList>
            <person name="Sun Q."/>
        </authorList>
    </citation>
    <scope>NUCLEOTIDE SEQUENCE [LARGE SCALE GENOMIC DNA]</scope>
    <source>
        <strain evidence="2 3">MAH-1</strain>
    </source>
</reference>
<proteinExistence type="predicted"/>
<feature type="transmembrane region" description="Helical" evidence="1">
    <location>
        <begin position="106"/>
        <end position="123"/>
    </location>
</feature>
<sequence>MKNDYHIFKAWTTTLVVVPIAFALFEGDTSAFAIGPLFQLFLFYLLCEFLFLLPAVMAMAVAFPLLRKYDAGRNVQMMCLSAIFCVTACLTFYISEAYGYGFKKTVWLVLNLLFFLVGGFLYNRTWRRK</sequence>
<gene>
    <name evidence="2" type="ORF">HZF10_06235</name>
</gene>
<dbReference type="AlphaFoldDB" id="A0A7Y8Y120"/>
<dbReference type="RefSeq" id="WP_176005321.1">
    <property type="nucleotide sequence ID" value="NZ_JABWMI010000006.1"/>
</dbReference>
<keyword evidence="1" id="KW-1133">Transmembrane helix</keyword>
<organism evidence="2 3">
    <name type="scientific">Flavobacterium agri</name>
    <dbReference type="NCBI Taxonomy" id="2743471"/>
    <lineage>
        <taxon>Bacteria</taxon>
        <taxon>Pseudomonadati</taxon>
        <taxon>Bacteroidota</taxon>
        <taxon>Flavobacteriia</taxon>
        <taxon>Flavobacteriales</taxon>
        <taxon>Flavobacteriaceae</taxon>
        <taxon>Flavobacterium</taxon>
    </lineage>
</organism>
<evidence type="ECO:0000313" key="2">
    <source>
        <dbReference type="EMBL" id="NYA70512.1"/>
    </source>
</evidence>
<feature type="transmembrane region" description="Helical" evidence="1">
    <location>
        <begin position="7"/>
        <end position="25"/>
    </location>
</feature>
<evidence type="ECO:0000256" key="1">
    <source>
        <dbReference type="SAM" id="Phobius"/>
    </source>
</evidence>